<organism evidence="1 2">
    <name type="scientific">Entomophthora muscae</name>
    <dbReference type="NCBI Taxonomy" id="34485"/>
    <lineage>
        <taxon>Eukaryota</taxon>
        <taxon>Fungi</taxon>
        <taxon>Fungi incertae sedis</taxon>
        <taxon>Zoopagomycota</taxon>
        <taxon>Entomophthoromycotina</taxon>
        <taxon>Entomophthoromycetes</taxon>
        <taxon>Entomophthorales</taxon>
        <taxon>Entomophthoraceae</taxon>
        <taxon>Entomophthora</taxon>
    </lineage>
</organism>
<protein>
    <submittedName>
        <fullName evidence="1">Uncharacterized protein</fullName>
    </submittedName>
</protein>
<dbReference type="EMBL" id="QTSX02000758">
    <property type="protein sequence ID" value="KAJ9085500.1"/>
    <property type="molecule type" value="Genomic_DNA"/>
</dbReference>
<comment type="caution">
    <text evidence="1">The sequence shown here is derived from an EMBL/GenBank/DDBJ whole genome shotgun (WGS) entry which is preliminary data.</text>
</comment>
<dbReference type="Proteomes" id="UP001165960">
    <property type="component" value="Unassembled WGS sequence"/>
</dbReference>
<name>A0ACC2UFI4_9FUNG</name>
<gene>
    <name evidence="1" type="ORF">DSO57_1013155</name>
</gene>
<reference evidence="1" key="1">
    <citation type="submission" date="2022-04" db="EMBL/GenBank/DDBJ databases">
        <title>Genome of the entomopathogenic fungus Entomophthora muscae.</title>
        <authorList>
            <person name="Elya C."/>
            <person name="Lovett B.R."/>
            <person name="Lee E."/>
            <person name="Macias A.M."/>
            <person name="Hajek A.E."/>
            <person name="De Bivort B.L."/>
            <person name="Kasson M.T."/>
            <person name="De Fine Licht H.H."/>
            <person name="Stajich J.E."/>
        </authorList>
    </citation>
    <scope>NUCLEOTIDE SEQUENCE</scope>
    <source>
        <strain evidence="1">Berkeley</strain>
    </source>
</reference>
<keyword evidence="2" id="KW-1185">Reference proteome</keyword>
<evidence type="ECO:0000313" key="2">
    <source>
        <dbReference type="Proteomes" id="UP001165960"/>
    </source>
</evidence>
<accession>A0ACC2UFI4</accession>
<proteinExistence type="predicted"/>
<evidence type="ECO:0000313" key="1">
    <source>
        <dbReference type="EMBL" id="KAJ9085500.1"/>
    </source>
</evidence>
<sequence>MAYQVTYHTATGRSPFRMVYGQQSSIPGLLATYQLDPGRSPNDHLRALTKGLITLCHEAYNTMGKNWCAAFACDIKHCPTLVSFEIGQHVLVSRACASGRPHKLIPIFSGPFVRVYAKFMKAAPIVDKEYPCPFSFLPTWAPLSKAMRSYITSADLAIISSI</sequence>